<protein>
    <submittedName>
        <fullName evidence="2">Uncharacterized protein</fullName>
    </submittedName>
</protein>
<sequence>MELMDPMPPSVADILRQLAAAGGGVYEEREEFSTKSSSEEVDEISENEVQGGQNAEVEGGTQVVSSVASCSREYTLEELEYMMESSSQRE</sequence>
<organism evidence="2 3">
    <name type="scientific">Ceratodon purpureus</name>
    <name type="common">Fire moss</name>
    <name type="synonym">Dicranum purpureum</name>
    <dbReference type="NCBI Taxonomy" id="3225"/>
    <lineage>
        <taxon>Eukaryota</taxon>
        <taxon>Viridiplantae</taxon>
        <taxon>Streptophyta</taxon>
        <taxon>Embryophyta</taxon>
        <taxon>Bryophyta</taxon>
        <taxon>Bryophytina</taxon>
        <taxon>Bryopsida</taxon>
        <taxon>Dicranidae</taxon>
        <taxon>Pseudoditrichales</taxon>
        <taxon>Ditrichaceae</taxon>
        <taxon>Ceratodon</taxon>
    </lineage>
</organism>
<dbReference type="AlphaFoldDB" id="A0A8T0ISR9"/>
<evidence type="ECO:0000313" key="2">
    <source>
        <dbReference type="EMBL" id="KAG0586764.1"/>
    </source>
</evidence>
<accession>A0A8T0ISR9</accession>
<gene>
    <name evidence="2" type="ORF">KC19_2G115300</name>
</gene>
<dbReference type="Proteomes" id="UP000822688">
    <property type="component" value="Chromosome 2"/>
</dbReference>
<name>A0A8T0ISR9_CERPU</name>
<evidence type="ECO:0000313" key="3">
    <source>
        <dbReference type="Proteomes" id="UP000822688"/>
    </source>
</evidence>
<proteinExistence type="predicted"/>
<keyword evidence="3" id="KW-1185">Reference proteome</keyword>
<dbReference type="EMBL" id="CM026422">
    <property type="protein sequence ID" value="KAG0586764.1"/>
    <property type="molecule type" value="Genomic_DNA"/>
</dbReference>
<feature type="region of interest" description="Disordered" evidence="1">
    <location>
        <begin position="31"/>
        <end position="62"/>
    </location>
</feature>
<comment type="caution">
    <text evidence="2">The sequence shown here is derived from an EMBL/GenBank/DDBJ whole genome shotgun (WGS) entry which is preliminary data.</text>
</comment>
<evidence type="ECO:0000256" key="1">
    <source>
        <dbReference type="SAM" id="MobiDB-lite"/>
    </source>
</evidence>
<reference evidence="2" key="1">
    <citation type="submission" date="2020-06" db="EMBL/GenBank/DDBJ databases">
        <title>WGS assembly of Ceratodon purpureus strain R40.</title>
        <authorList>
            <person name="Carey S.B."/>
            <person name="Jenkins J."/>
            <person name="Shu S."/>
            <person name="Lovell J.T."/>
            <person name="Sreedasyam A."/>
            <person name="Maumus F."/>
            <person name="Tiley G.P."/>
            <person name="Fernandez-Pozo N."/>
            <person name="Barry K."/>
            <person name="Chen C."/>
            <person name="Wang M."/>
            <person name="Lipzen A."/>
            <person name="Daum C."/>
            <person name="Saski C.A."/>
            <person name="Payton A.C."/>
            <person name="Mcbreen J.C."/>
            <person name="Conrad R.E."/>
            <person name="Kollar L.M."/>
            <person name="Olsson S."/>
            <person name="Huttunen S."/>
            <person name="Landis J.B."/>
            <person name="Wickett N.J."/>
            <person name="Johnson M.G."/>
            <person name="Rensing S.A."/>
            <person name="Grimwood J."/>
            <person name="Schmutz J."/>
            <person name="Mcdaniel S.F."/>
        </authorList>
    </citation>
    <scope>NUCLEOTIDE SEQUENCE</scope>
    <source>
        <strain evidence="2">R40</strain>
    </source>
</reference>